<dbReference type="InterPro" id="IPR024515">
    <property type="entry name" value="DUF3397"/>
</dbReference>
<evidence type="ECO:0000313" key="4">
    <source>
        <dbReference type="Proteomes" id="UP000195141"/>
    </source>
</evidence>
<organism evidence="2">
    <name type="scientific">Candidatus Enterococcus clewellii</name>
    <dbReference type="NCBI Taxonomy" id="1834193"/>
    <lineage>
        <taxon>Bacteria</taxon>
        <taxon>Bacillati</taxon>
        <taxon>Bacillota</taxon>
        <taxon>Bacilli</taxon>
        <taxon>Lactobacillales</taxon>
        <taxon>Enterococcaceae</taxon>
        <taxon>Enterococcus</taxon>
    </lineage>
</organism>
<evidence type="ECO:0000313" key="2">
    <source>
        <dbReference type="EMBL" id="OTP12943.1"/>
    </source>
</evidence>
<reference evidence="3" key="3">
    <citation type="submission" date="2024-03" db="EMBL/GenBank/DDBJ databases">
        <title>The Genome Sequence of Enterococcus sp. DIV0242b.</title>
        <authorList>
            <consortium name="The Broad Institute Genomics Platform"/>
            <consortium name="The Broad Institute Microbial Omics Core"/>
            <consortium name="The Broad Institute Genomic Center for Infectious Diseases"/>
            <person name="Earl A."/>
            <person name="Manson A."/>
            <person name="Gilmore M."/>
            <person name="Schwartman J."/>
            <person name="Shea T."/>
            <person name="Abouelleil A."/>
            <person name="Cao P."/>
            <person name="Chapman S."/>
            <person name="Cusick C."/>
            <person name="Young S."/>
            <person name="Neafsey D."/>
            <person name="Nusbaum C."/>
            <person name="Birren B."/>
        </authorList>
    </citation>
    <scope>NUCLEOTIDE SEQUENCE</scope>
    <source>
        <strain evidence="3">9E7_DIV0242</strain>
    </source>
</reference>
<accession>A0A242K3H5</accession>
<evidence type="ECO:0000256" key="1">
    <source>
        <dbReference type="SAM" id="Phobius"/>
    </source>
</evidence>
<dbReference type="Pfam" id="PF11877">
    <property type="entry name" value="DUF3397"/>
    <property type="match status" value="1"/>
</dbReference>
<feature type="transmembrane region" description="Helical" evidence="1">
    <location>
        <begin position="6"/>
        <end position="25"/>
    </location>
</feature>
<dbReference type="EMBL" id="CP147247">
    <property type="protein sequence ID" value="WYJ89842.1"/>
    <property type="molecule type" value="Genomic_DNA"/>
</dbReference>
<dbReference type="AlphaFoldDB" id="A0A242K3H5"/>
<dbReference type="Proteomes" id="UP000195141">
    <property type="component" value="Chromosome"/>
</dbReference>
<evidence type="ECO:0008006" key="5">
    <source>
        <dbReference type="Google" id="ProtNLM"/>
    </source>
</evidence>
<dbReference type="RefSeq" id="WP_086350509.1">
    <property type="nucleotide sequence ID" value="NZ_CP147247.1"/>
</dbReference>
<name>A0A242K3H5_9ENTE</name>
<reference evidence="3" key="2">
    <citation type="submission" date="2017-05" db="EMBL/GenBank/DDBJ databases">
        <authorList>
            <consortium name="The Broad Institute Genomics Platform"/>
            <consortium name="The Broad Institute Genomic Center for Infectious Diseases"/>
            <person name="Earl A."/>
            <person name="Manson A."/>
            <person name="Schwartman J."/>
            <person name="Gilmore M."/>
            <person name="Abouelleil A."/>
            <person name="Cao P."/>
            <person name="Chapman S."/>
            <person name="Cusick C."/>
            <person name="Shea T."/>
            <person name="Young S."/>
            <person name="Neafsey D."/>
            <person name="Nusbaum C."/>
            <person name="Birren B."/>
        </authorList>
    </citation>
    <scope>NUCLEOTIDE SEQUENCE</scope>
    <source>
        <strain evidence="3">9E7_DIV0242</strain>
    </source>
</reference>
<dbReference type="EMBL" id="NGMM01000006">
    <property type="protein sequence ID" value="OTP12943.1"/>
    <property type="molecule type" value="Genomic_DNA"/>
</dbReference>
<feature type="transmembrane region" description="Helical" evidence="1">
    <location>
        <begin position="66"/>
        <end position="86"/>
    </location>
</feature>
<keyword evidence="4" id="KW-1185">Reference proteome</keyword>
<gene>
    <name evidence="3" type="ORF">A5888_001568</name>
    <name evidence="2" type="ORF">A5888_003525</name>
</gene>
<keyword evidence="1" id="KW-0812">Transmembrane</keyword>
<evidence type="ECO:0000313" key="3">
    <source>
        <dbReference type="EMBL" id="WYJ89842.1"/>
    </source>
</evidence>
<dbReference type="OrthoDB" id="2299708at2"/>
<reference evidence="2" key="1">
    <citation type="submission" date="2017-05" db="EMBL/GenBank/DDBJ databases">
        <title>The Genome Sequence of Enterococcus sp. 9E7_DIV0242.</title>
        <authorList>
            <consortium name="The Broad Institute Genomics Platform"/>
            <consortium name="The Broad Institute Genomic Center for Infectious Diseases"/>
            <person name="Earl A."/>
            <person name="Manson A."/>
            <person name="Schwartman J."/>
            <person name="Gilmore M."/>
            <person name="Abouelleil A."/>
            <person name="Cao P."/>
            <person name="Chapman S."/>
            <person name="Cusick C."/>
            <person name="Shea T."/>
            <person name="Young S."/>
            <person name="Neafsey D."/>
            <person name="Nusbaum C."/>
            <person name="Birren B."/>
        </authorList>
    </citation>
    <scope>NUCLEOTIDE SEQUENCE [LARGE SCALE GENOMIC DNA]</scope>
    <source>
        <strain evidence="2">9E7_DIV0242</strain>
    </source>
</reference>
<sequence>MVSFSIVMLLWYVFPVAVLFAANFIISRLALAERYKIKSPDISIPFLLIGLHVLSKDTYGQTIIPYMFISILLLGICVALFQAYYYGELIYGRFFKMFWRLNFLLVLLVYAFLILMNIGHYLF</sequence>
<feature type="transmembrane region" description="Helical" evidence="1">
    <location>
        <begin position="98"/>
        <end position="122"/>
    </location>
</feature>
<proteinExistence type="predicted"/>
<keyword evidence="1" id="KW-0472">Membrane</keyword>
<keyword evidence="1" id="KW-1133">Transmembrane helix</keyword>
<protein>
    <recommendedName>
        <fullName evidence="5">Lipoprotein</fullName>
    </recommendedName>
</protein>